<feature type="DNA-binding region" description="H-T-H motif" evidence="4">
    <location>
        <begin position="37"/>
        <end position="56"/>
    </location>
</feature>
<dbReference type="Proteomes" id="UP000035058">
    <property type="component" value="Unassembled WGS sequence"/>
</dbReference>
<dbReference type="GO" id="GO:0000976">
    <property type="term" value="F:transcription cis-regulatory region binding"/>
    <property type="evidence" value="ECO:0007669"/>
    <property type="project" value="TreeGrafter"/>
</dbReference>
<dbReference type="SUPFAM" id="SSF48498">
    <property type="entry name" value="Tetracyclin repressor-like, C-terminal domain"/>
    <property type="match status" value="1"/>
</dbReference>
<dbReference type="EMBL" id="BAHE01000002">
    <property type="protein sequence ID" value="GAB98528.1"/>
    <property type="molecule type" value="Genomic_DNA"/>
</dbReference>
<evidence type="ECO:0000313" key="6">
    <source>
        <dbReference type="EMBL" id="GAB98528.1"/>
    </source>
</evidence>
<keyword evidence="7" id="KW-1185">Reference proteome</keyword>
<dbReference type="InterPro" id="IPR036271">
    <property type="entry name" value="Tet_transcr_reg_TetR-rel_C_sf"/>
</dbReference>
<dbReference type="PRINTS" id="PR00455">
    <property type="entry name" value="HTHTETR"/>
</dbReference>
<evidence type="ECO:0000256" key="2">
    <source>
        <dbReference type="ARBA" id="ARBA00023125"/>
    </source>
</evidence>
<proteinExistence type="predicted"/>
<dbReference type="InterPro" id="IPR009057">
    <property type="entry name" value="Homeodomain-like_sf"/>
</dbReference>
<dbReference type="RefSeq" id="WP_006864809.1">
    <property type="nucleotide sequence ID" value="NZ_BAHE01000002.1"/>
</dbReference>
<keyword evidence="2 4" id="KW-0238">DNA-binding</keyword>
<evidence type="ECO:0000256" key="4">
    <source>
        <dbReference type="PROSITE-ProRule" id="PRU00335"/>
    </source>
</evidence>
<keyword evidence="1" id="KW-0805">Transcription regulation</keyword>
<keyword evidence="3" id="KW-0804">Transcription</keyword>
<organism evidence="6 7">
    <name type="scientific">Gordonia namibiensis NBRC 108229</name>
    <dbReference type="NCBI Taxonomy" id="1208314"/>
    <lineage>
        <taxon>Bacteria</taxon>
        <taxon>Bacillati</taxon>
        <taxon>Actinomycetota</taxon>
        <taxon>Actinomycetes</taxon>
        <taxon>Mycobacteriales</taxon>
        <taxon>Gordoniaceae</taxon>
        <taxon>Gordonia</taxon>
    </lineage>
</organism>
<gene>
    <name evidence="6" type="ORF">GONAM_02_00500</name>
</gene>
<evidence type="ECO:0000256" key="3">
    <source>
        <dbReference type="ARBA" id="ARBA00023163"/>
    </source>
</evidence>
<dbReference type="Pfam" id="PF00440">
    <property type="entry name" value="TetR_N"/>
    <property type="match status" value="1"/>
</dbReference>
<dbReference type="SUPFAM" id="SSF46689">
    <property type="entry name" value="Homeodomain-like"/>
    <property type="match status" value="1"/>
</dbReference>
<dbReference type="PROSITE" id="PS50977">
    <property type="entry name" value="HTH_TETR_2"/>
    <property type="match status" value="1"/>
</dbReference>
<reference evidence="6 7" key="1">
    <citation type="submission" date="2012-08" db="EMBL/GenBank/DDBJ databases">
        <title>Whole genome shotgun sequence of Gordonia namibiensis NBRC 108229.</title>
        <authorList>
            <person name="Isaki-Nakamura S."/>
            <person name="Hosoyama A."/>
            <person name="Tsuchikane K."/>
            <person name="Katsumata H."/>
            <person name="Baba S."/>
            <person name="Yamazaki S."/>
            <person name="Fujita N."/>
        </authorList>
    </citation>
    <scope>NUCLEOTIDE SEQUENCE [LARGE SCALE GENOMIC DNA]</scope>
    <source>
        <strain evidence="6 7">NBRC 108229</strain>
    </source>
</reference>
<comment type="caution">
    <text evidence="6">The sequence shown here is derived from an EMBL/GenBank/DDBJ whole genome shotgun (WGS) entry which is preliminary data.</text>
</comment>
<dbReference type="InterPro" id="IPR050109">
    <property type="entry name" value="HTH-type_TetR-like_transc_reg"/>
</dbReference>
<protein>
    <submittedName>
        <fullName evidence="6">Putative TetR family transcriptional regulator</fullName>
    </submittedName>
</protein>
<accession>K6VQP3</accession>
<evidence type="ECO:0000256" key="1">
    <source>
        <dbReference type="ARBA" id="ARBA00023015"/>
    </source>
</evidence>
<dbReference type="PANTHER" id="PTHR30055">
    <property type="entry name" value="HTH-TYPE TRANSCRIPTIONAL REGULATOR RUTR"/>
    <property type="match status" value="1"/>
</dbReference>
<name>K6VQP3_9ACTN</name>
<dbReference type="GO" id="GO:0003700">
    <property type="term" value="F:DNA-binding transcription factor activity"/>
    <property type="evidence" value="ECO:0007669"/>
    <property type="project" value="TreeGrafter"/>
</dbReference>
<feature type="domain" description="HTH tetR-type" evidence="5">
    <location>
        <begin position="15"/>
        <end position="74"/>
    </location>
</feature>
<sequence>MSDAAPVGRREKNKQQTRDRLLTAARELLGTRGTDATVEEIAERAEVSRATFFNYFPSKDDLVGALYVELMGLFSSVVDSMLRQPMSTYDRVVGVFIDFAQTSEADPDYMRVVTGEIERIYSASENPERSHLFTAQVRRLIDAGHGQGDVRTDHPVEFLAQMVAAIYVSTMRYWRLDPDLKIIETFERAGRYAAESLLPR</sequence>
<dbReference type="PANTHER" id="PTHR30055:SF234">
    <property type="entry name" value="HTH-TYPE TRANSCRIPTIONAL REGULATOR BETI"/>
    <property type="match status" value="1"/>
</dbReference>
<dbReference type="Gene3D" id="1.10.357.10">
    <property type="entry name" value="Tetracycline Repressor, domain 2"/>
    <property type="match status" value="1"/>
</dbReference>
<evidence type="ECO:0000259" key="5">
    <source>
        <dbReference type="PROSITE" id="PS50977"/>
    </source>
</evidence>
<dbReference type="AlphaFoldDB" id="K6VQP3"/>
<dbReference type="InterPro" id="IPR001647">
    <property type="entry name" value="HTH_TetR"/>
</dbReference>
<evidence type="ECO:0000313" key="7">
    <source>
        <dbReference type="Proteomes" id="UP000035058"/>
    </source>
</evidence>